<keyword evidence="2" id="KW-1185">Reference proteome</keyword>
<reference evidence="1 2" key="2">
    <citation type="submission" date="2023-12" db="EMBL/GenBank/DDBJ databases">
        <title>Description of an unclassified Opitutus bacterium of Verrucomicrobiota.</title>
        <authorList>
            <person name="Zhang D.-F."/>
        </authorList>
    </citation>
    <scope>NUCLEOTIDE SEQUENCE [LARGE SCALE GENOMIC DNA]</scope>
    <source>
        <strain evidence="1 2">WL0086</strain>
    </source>
</reference>
<protein>
    <recommendedName>
        <fullName evidence="3">TolC family protein</fullName>
    </recommendedName>
</protein>
<dbReference type="EMBL" id="CP139781">
    <property type="protein sequence ID" value="WRQ86686.1"/>
    <property type="molecule type" value="Genomic_DNA"/>
</dbReference>
<reference evidence="1 2" key="1">
    <citation type="submission" date="2021-08" db="EMBL/GenBank/DDBJ databases">
        <authorList>
            <person name="Zhang D."/>
            <person name="Zhang A."/>
            <person name="Wang L."/>
        </authorList>
    </citation>
    <scope>NUCLEOTIDE SEQUENCE [LARGE SCALE GENOMIC DNA]</scope>
    <source>
        <strain evidence="1 2">WL0086</strain>
    </source>
</reference>
<evidence type="ECO:0000313" key="1">
    <source>
        <dbReference type="EMBL" id="WRQ86686.1"/>
    </source>
</evidence>
<accession>A0ABZ1C5C9</accession>
<evidence type="ECO:0000313" key="2">
    <source>
        <dbReference type="Proteomes" id="UP000738431"/>
    </source>
</evidence>
<gene>
    <name evidence="1" type="ORF">K1X11_017880</name>
</gene>
<proteinExistence type="predicted"/>
<dbReference type="Proteomes" id="UP000738431">
    <property type="component" value="Chromosome"/>
</dbReference>
<organism evidence="1 2">
    <name type="scientific">Actomonas aquatica</name>
    <dbReference type="NCBI Taxonomy" id="2866162"/>
    <lineage>
        <taxon>Bacteria</taxon>
        <taxon>Pseudomonadati</taxon>
        <taxon>Verrucomicrobiota</taxon>
        <taxon>Opitutia</taxon>
        <taxon>Opitutales</taxon>
        <taxon>Opitutaceae</taxon>
        <taxon>Actomonas</taxon>
    </lineage>
</organism>
<sequence length="133" mass="14665">MKRFFPLFLSVGLASMAPGEDTSRAQVVPQPRVRLDYALVAKAQELAIERGADAESVVMMDPVVVSRPALATGPKREPVPQGKFTPSKGGVFMKKELGAVSLEFGLRPYMDVMENTLSGQPTRVDWEFLRLAW</sequence>
<name>A0ABZ1C5C9_9BACT</name>
<evidence type="ECO:0008006" key="3">
    <source>
        <dbReference type="Google" id="ProtNLM"/>
    </source>
</evidence>
<dbReference type="RefSeq" id="WP_221030523.1">
    <property type="nucleotide sequence ID" value="NZ_CP139781.1"/>
</dbReference>